<keyword evidence="3 6" id="KW-0812">Transmembrane</keyword>
<evidence type="ECO:0000313" key="8">
    <source>
        <dbReference type="EMBL" id="RXJ02606.1"/>
    </source>
</evidence>
<dbReference type="OrthoDB" id="3243324at2"/>
<dbReference type="GO" id="GO:0005886">
    <property type="term" value="C:plasma membrane"/>
    <property type="evidence" value="ECO:0007669"/>
    <property type="project" value="UniProtKB-SubCell"/>
</dbReference>
<reference evidence="8 9" key="1">
    <citation type="journal article" date="2019" name="Int. J. Syst. Evol. Microbiol.">
        <title>Anaerobacillus alkaliphilus sp. nov., a novel alkaliphilic and moderately halophilic bacterium.</title>
        <authorList>
            <person name="Borsodi A.K."/>
            <person name="Aszalos J.M."/>
            <person name="Bihari P."/>
            <person name="Nagy I."/>
            <person name="Schumann P."/>
            <person name="Sproer C."/>
            <person name="Kovacs A.L."/>
            <person name="Boka K."/>
            <person name="Dobosy P."/>
            <person name="Ovari M."/>
            <person name="Szili-Kovacs T."/>
            <person name="Toth E."/>
        </authorList>
    </citation>
    <scope>NUCLEOTIDE SEQUENCE [LARGE SCALE GENOMIC DNA]</scope>
    <source>
        <strain evidence="8 9">B16-10</strain>
    </source>
</reference>
<keyword evidence="9" id="KW-1185">Reference proteome</keyword>
<dbReference type="RefSeq" id="WP_129077449.1">
    <property type="nucleotide sequence ID" value="NZ_QOUX01000023.1"/>
</dbReference>
<sequence>MDLSSINWALIAPIIVIQLILMVIALIDCVKIERTNGPKVMWIFIIILINIFGPIAYFLFGRRVE</sequence>
<feature type="domain" description="Cardiolipin synthase N-terminal" evidence="7">
    <location>
        <begin position="20"/>
        <end position="62"/>
    </location>
</feature>
<proteinExistence type="predicted"/>
<protein>
    <submittedName>
        <fullName evidence="8">PLDc_N domain-containing protein</fullName>
    </submittedName>
</protein>
<comment type="caution">
    <text evidence="8">The sequence shown here is derived from an EMBL/GenBank/DDBJ whole genome shotgun (WGS) entry which is preliminary data.</text>
</comment>
<keyword evidence="2" id="KW-1003">Cell membrane</keyword>
<evidence type="ECO:0000256" key="2">
    <source>
        <dbReference type="ARBA" id="ARBA00022475"/>
    </source>
</evidence>
<feature type="transmembrane region" description="Helical" evidence="6">
    <location>
        <begin position="6"/>
        <end position="28"/>
    </location>
</feature>
<dbReference type="EMBL" id="QOUX01000023">
    <property type="protein sequence ID" value="RXJ02606.1"/>
    <property type="molecule type" value="Genomic_DNA"/>
</dbReference>
<organism evidence="8 9">
    <name type="scientific">Anaerobacillus alkaliphilus</name>
    <dbReference type="NCBI Taxonomy" id="1548597"/>
    <lineage>
        <taxon>Bacteria</taxon>
        <taxon>Bacillati</taxon>
        <taxon>Bacillota</taxon>
        <taxon>Bacilli</taxon>
        <taxon>Bacillales</taxon>
        <taxon>Bacillaceae</taxon>
        <taxon>Anaerobacillus</taxon>
    </lineage>
</organism>
<evidence type="ECO:0000256" key="1">
    <source>
        <dbReference type="ARBA" id="ARBA00004651"/>
    </source>
</evidence>
<keyword evidence="4 6" id="KW-1133">Transmembrane helix</keyword>
<dbReference type="Pfam" id="PF13396">
    <property type="entry name" value="PLDc_N"/>
    <property type="match status" value="1"/>
</dbReference>
<gene>
    <name evidence="8" type="ORF">DS745_06455</name>
</gene>
<evidence type="ECO:0000313" key="9">
    <source>
        <dbReference type="Proteomes" id="UP000290649"/>
    </source>
</evidence>
<evidence type="ECO:0000256" key="3">
    <source>
        <dbReference type="ARBA" id="ARBA00022692"/>
    </source>
</evidence>
<feature type="transmembrane region" description="Helical" evidence="6">
    <location>
        <begin position="40"/>
        <end position="60"/>
    </location>
</feature>
<accession>A0A4Q0VVM5</accession>
<comment type="subcellular location">
    <subcellularLocation>
        <location evidence="1">Cell membrane</location>
        <topology evidence="1">Multi-pass membrane protein</topology>
    </subcellularLocation>
</comment>
<name>A0A4Q0VVM5_9BACI</name>
<evidence type="ECO:0000256" key="4">
    <source>
        <dbReference type="ARBA" id="ARBA00022989"/>
    </source>
</evidence>
<dbReference type="Proteomes" id="UP000290649">
    <property type="component" value="Unassembled WGS sequence"/>
</dbReference>
<keyword evidence="5 6" id="KW-0472">Membrane</keyword>
<evidence type="ECO:0000259" key="7">
    <source>
        <dbReference type="Pfam" id="PF13396"/>
    </source>
</evidence>
<dbReference type="AlphaFoldDB" id="A0A4Q0VVM5"/>
<evidence type="ECO:0000256" key="6">
    <source>
        <dbReference type="SAM" id="Phobius"/>
    </source>
</evidence>
<evidence type="ECO:0000256" key="5">
    <source>
        <dbReference type="ARBA" id="ARBA00023136"/>
    </source>
</evidence>
<dbReference type="InterPro" id="IPR027379">
    <property type="entry name" value="CLS_N"/>
</dbReference>